<dbReference type="OrthoDB" id="4562627at2"/>
<comment type="caution">
    <text evidence="2">The sequence shown here is derived from an EMBL/GenBank/DDBJ whole genome shotgun (WGS) entry which is preliminary data.</text>
</comment>
<keyword evidence="3" id="KW-1185">Reference proteome</keyword>
<proteinExistence type="predicted"/>
<evidence type="ECO:0000259" key="1">
    <source>
        <dbReference type="Pfam" id="PF21806"/>
    </source>
</evidence>
<reference evidence="2 3" key="1">
    <citation type="submission" date="2018-08" db="EMBL/GenBank/DDBJ databases">
        <title>Isolation, diversity and antifungal activity of Actinobacteria from wheat.</title>
        <authorList>
            <person name="Han C."/>
        </authorList>
    </citation>
    <scope>NUCLEOTIDE SEQUENCE [LARGE SCALE GENOMIC DNA]</scope>
    <source>
        <strain evidence="2 3">NEAU-YY421</strain>
    </source>
</reference>
<dbReference type="Pfam" id="PF21806">
    <property type="entry name" value="DUF6879"/>
    <property type="match status" value="1"/>
</dbReference>
<evidence type="ECO:0000313" key="2">
    <source>
        <dbReference type="EMBL" id="RFU83622.1"/>
    </source>
</evidence>
<evidence type="ECO:0000313" key="3">
    <source>
        <dbReference type="Proteomes" id="UP000263094"/>
    </source>
</evidence>
<feature type="domain" description="DUF6879" evidence="1">
    <location>
        <begin position="9"/>
        <end position="176"/>
    </location>
</feature>
<dbReference type="AlphaFoldDB" id="A0A372LY86"/>
<gene>
    <name evidence="2" type="ORF">DY218_27330</name>
</gene>
<protein>
    <recommendedName>
        <fullName evidence="1">DUF6879 domain-containing protein</fullName>
    </recommendedName>
</protein>
<dbReference type="InterPro" id="IPR049244">
    <property type="entry name" value="DUF6879"/>
</dbReference>
<dbReference type="Proteomes" id="UP000263094">
    <property type="component" value="Unassembled WGS sequence"/>
</dbReference>
<dbReference type="RefSeq" id="WP_128558777.1">
    <property type="nucleotide sequence ID" value="NZ_QUAK01000194.1"/>
</dbReference>
<dbReference type="EMBL" id="QUAK01000194">
    <property type="protein sequence ID" value="RFU83622.1"/>
    <property type="molecule type" value="Genomic_DNA"/>
</dbReference>
<organism evidence="2 3">
    <name type="scientific">Streptomyces triticagri</name>
    <dbReference type="NCBI Taxonomy" id="2293568"/>
    <lineage>
        <taxon>Bacteria</taxon>
        <taxon>Bacillati</taxon>
        <taxon>Actinomycetota</taxon>
        <taxon>Actinomycetes</taxon>
        <taxon>Kitasatosporales</taxon>
        <taxon>Streptomycetaceae</taxon>
        <taxon>Streptomyces</taxon>
    </lineage>
</organism>
<sequence length="177" mass="20026">MPQNDPPGFEELLAAAQHSACHLEMRDVYGVGDEQADFEHFLRTGERDTDPASEYWTPWVDLIGTTTARGVSVRRARIVSEPVTPYIRYEHAGTGVNVQAGEDVRWLPRRQASDLALPGNDLWLFDRTAVLFNHFAGDGNWSEPKWEVRTEPYVVDLAASAFEAVWDRGIPHEKYTV</sequence>
<name>A0A372LY86_9ACTN</name>
<accession>A0A372LY86</accession>